<dbReference type="GO" id="GO:0000428">
    <property type="term" value="C:DNA-directed RNA polymerase complex"/>
    <property type="evidence" value="ECO:0007669"/>
    <property type="project" value="UniProtKB-KW"/>
</dbReference>
<dbReference type="Pfam" id="PF04963">
    <property type="entry name" value="Sigma54_CBD"/>
    <property type="match status" value="1"/>
</dbReference>
<evidence type="ECO:0000259" key="9">
    <source>
        <dbReference type="Pfam" id="PF04552"/>
    </source>
</evidence>
<dbReference type="Proteomes" id="UP000069771">
    <property type="component" value="Chromosome"/>
</dbReference>
<keyword evidence="5" id="KW-0805">Transcription regulation</keyword>
<dbReference type="PANTHER" id="PTHR32248">
    <property type="entry name" value="RNA POLYMERASE SIGMA-54 FACTOR"/>
    <property type="match status" value="1"/>
</dbReference>
<dbReference type="GO" id="GO:0001216">
    <property type="term" value="F:DNA-binding transcription activator activity"/>
    <property type="evidence" value="ECO:0007669"/>
    <property type="project" value="InterPro"/>
</dbReference>
<feature type="domain" description="RNA polymerase sigma factor 54 DNA-binding" evidence="9">
    <location>
        <begin position="254"/>
        <end position="404"/>
    </location>
</feature>
<keyword evidence="4" id="KW-0548">Nucleotidyltransferase</keyword>
<keyword evidence="6" id="KW-0731">Sigma factor</keyword>
<evidence type="ECO:0000256" key="5">
    <source>
        <dbReference type="ARBA" id="ARBA00023015"/>
    </source>
</evidence>
<dbReference type="PATRIC" id="fig|1702221.3.peg.234"/>
<evidence type="ECO:0000256" key="4">
    <source>
        <dbReference type="ARBA" id="ARBA00022695"/>
    </source>
</evidence>
<dbReference type="GO" id="GO:0016779">
    <property type="term" value="F:nucleotidyltransferase activity"/>
    <property type="evidence" value="ECO:0007669"/>
    <property type="project" value="UniProtKB-KW"/>
</dbReference>
<dbReference type="RefSeq" id="WP_067554422.1">
    <property type="nucleotide sequence ID" value="NZ_CAQKNF010000055.1"/>
</dbReference>
<dbReference type="STRING" id="1702221.AALO17_02470"/>
<keyword evidence="12" id="KW-1185">Reference proteome</keyword>
<dbReference type="GO" id="GO:0003677">
    <property type="term" value="F:DNA binding"/>
    <property type="evidence" value="ECO:0007669"/>
    <property type="project" value="UniProtKB-KW"/>
</dbReference>
<reference evidence="11 12" key="1">
    <citation type="journal article" date="2016" name="Gut Pathog.">
        <title>Whole genome sequencing of "Faecalibaculum rodentium" ALO17, isolated from C57BL/6J laboratory mouse feces.</title>
        <authorList>
            <person name="Lim S."/>
            <person name="Chang D.H."/>
            <person name="Ahn S."/>
            <person name="Kim B.C."/>
        </authorList>
    </citation>
    <scope>NUCLEOTIDE SEQUENCE [LARGE SCALE GENOMIC DNA]</scope>
    <source>
        <strain evidence="11 12">Alo17</strain>
    </source>
</reference>
<evidence type="ECO:0000313" key="12">
    <source>
        <dbReference type="Proteomes" id="UP000069771"/>
    </source>
</evidence>
<evidence type="ECO:0000256" key="6">
    <source>
        <dbReference type="ARBA" id="ARBA00023082"/>
    </source>
</evidence>
<dbReference type="GeneID" id="78477134"/>
<dbReference type="InterPro" id="IPR010982">
    <property type="entry name" value="Lambda_DNA-bd_dom_sf"/>
</dbReference>
<evidence type="ECO:0000256" key="3">
    <source>
        <dbReference type="ARBA" id="ARBA00022679"/>
    </source>
</evidence>
<evidence type="ECO:0000259" key="10">
    <source>
        <dbReference type="Pfam" id="PF04963"/>
    </source>
</evidence>
<accession>A0A140DRV4</accession>
<dbReference type="Gene3D" id="1.10.10.60">
    <property type="entry name" value="Homeodomain-like"/>
    <property type="match status" value="1"/>
</dbReference>
<dbReference type="InterPro" id="IPR038709">
    <property type="entry name" value="RpoN_core-bd_sf"/>
</dbReference>
<protein>
    <recommendedName>
        <fullName evidence="13">RNA polymerase sigma-54 factor</fullName>
    </recommendedName>
</protein>
<dbReference type="PANTHER" id="PTHR32248:SF4">
    <property type="entry name" value="RNA POLYMERASE SIGMA-54 FACTOR"/>
    <property type="match status" value="1"/>
</dbReference>
<dbReference type="PROSITE" id="PS50044">
    <property type="entry name" value="SIGMA54_3"/>
    <property type="match status" value="1"/>
</dbReference>
<evidence type="ECO:0000256" key="7">
    <source>
        <dbReference type="ARBA" id="ARBA00023125"/>
    </source>
</evidence>
<evidence type="ECO:0000313" key="11">
    <source>
        <dbReference type="EMBL" id="AMK53381.1"/>
    </source>
</evidence>
<dbReference type="AlphaFoldDB" id="A0A140DRV4"/>
<dbReference type="Pfam" id="PF00309">
    <property type="entry name" value="Sigma54_AID"/>
    <property type="match status" value="1"/>
</dbReference>
<feature type="domain" description="RNA polymerase sigma factor 54 core-binding" evidence="10">
    <location>
        <begin position="63"/>
        <end position="239"/>
    </location>
</feature>
<dbReference type="OrthoDB" id="9814402at2"/>
<dbReference type="InterPro" id="IPR007634">
    <property type="entry name" value="RNA_pol_sigma_54_DNA-bd"/>
</dbReference>
<dbReference type="KEGG" id="fro:AALO17_02470"/>
<dbReference type="EMBL" id="CP011391">
    <property type="protein sequence ID" value="AMK53381.1"/>
    <property type="molecule type" value="Genomic_DNA"/>
</dbReference>
<keyword evidence="3" id="KW-0808">Transferase</keyword>
<name>A0A140DRV4_9FIRM</name>
<dbReference type="InterPro" id="IPR007046">
    <property type="entry name" value="RNA_pol_sigma_54_core-bd"/>
</dbReference>
<dbReference type="InterPro" id="IPR000394">
    <property type="entry name" value="RNA_pol_sigma_54"/>
</dbReference>
<dbReference type="Gene3D" id="1.10.10.1330">
    <property type="entry name" value="RNA polymerase sigma-54 factor, core-binding domain"/>
    <property type="match status" value="1"/>
</dbReference>
<dbReference type="PIRSF" id="PIRSF000774">
    <property type="entry name" value="RpoN"/>
    <property type="match status" value="1"/>
</dbReference>
<dbReference type="Pfam" id="PF04552">
    <property type="entry name" value="Sigma54_DBD"/>
    <property type="match status" value="1"/>
</dbReference>
<dbReference type="GO" id="GO:0016987">
    <property type="term" value="F:sigma factor activity"/>
    <property type="evidence" value="ECO:0007669"/>
    <property type="project" value="UniProtKB-KW"/>
</dbReference>
<dbReference type="GO" id="GO:0006352">
    <property type="term" value="P:DNA-templated transcription initiation"/>
    <property type="evidence" value="ECO:0007669"/>
    <property type="project" value="InterPro"/>
</dbReference>
<keyword evidence="7" id="KW-0238">DNA-binding</keyword>
<proteinExistence type="inferred from homology"/>
<evidence type="ECO:0008006" key="13">
    <source>
        <dbReference type="Google" id="ProtNLM"/>
    </source>
</evidence>
<keyword evidence="2" id="KW-0240">DNA-directed RNA polymerase</keyword>
<evidence type="ECO:0000256" key="8">
    <source>
        <dbReference type="ARBA" id="ARBA00023163"/>
    </source>
</evidence>
<organism evidence="11 12">
    <name type="scientific">Faecalibaculum rodentium</name>
    <dbReference type="NCBI Taxonomy" id="1702221"/>
    <lineage>
        <taxon>Bacteria</taxon>
        <taxon>Bacillati</taxon>
        <taxon>Bacillota</taxon>
        <taxon>Erysipelotrichia</taxon>
        <taxon>Erysipelotrichales</taxon>
        <taxon>Erysipelotrichaceae</taxon>
        <taxon>Faecalibaculum</taxon>
    </lineage>
</organism>
<evidence type="ECO:0000256" key="2">
    <source>
        <dbReference type="ARBA" id="ARBA00022478"/>
    </source>
</evidence>
<evidence type="ECO:0000256" key="1">
    <source>
        <dbReference type="ARBA" id="ARBA00008798"/>
    </source>
</evidence>
<dbReference type="PRINTS" id="PR00045">
    <property type="entry name" value="SIGMA54FCT"/>
</dbReference>
<comment type="similarity">
    <text evidence="1">Belongs to the sigma-54 factor family.</text>
</comment>
<sequence>MPQKLLNKQTQKHSLSLNQSMKKSLDILKMNEKELLEAIRDLTSSNPFLDYHPGKDLNAMLEESFALPVSLKEDLYLQLHTLRTPFDRKVCSYIIESLDDHGLFRESIETGSTVMQCSETHFASQLRVVQSLEPAGVGARSQLESVLLQLERMGETDALHLMKTYPEALISGDLCMIREQEGWSYPRIEALLGVIRSCQLNPCHAYNHTRAELLLPDFEIIRHEDSVDIQLPDSGTLSLDQSSAESVKQDPVFRKYLEEAHFFVDALSRRKVTLLVLMNALVEHQKNHFLYDDELEPCTLQDIAKETGVHESTVSRTLSNKHYLWGGTVHAVKDLFVSQTRGGTSRDSVLKSLQAFIRSEDPRHPYSDQDLADQFEALGMEVSRRAIAKYRGQLGIPSSSRRRKK</sequence>
<dbReference type="Gene3D" id="1.10.260.40">
    <property type="entry name" value="lambda repressor-like DNA-binding domains"/>
    <property type="match status" value="1"/>
</dbReference>
<keyword evidence="8" id="KW-0804">Transcription</keyword>
<gene>
    <name evidence="11" type="ORF">AALO17_02470</name>
</gene>